<keyword evidence="10" id="KW-0735">Signal-anchor</keyword>
<evidence type="ECO:0000256" key="10">
    <source>
        <dbReference type="ARBA" id="ARBA00022968"/>
    </source>
</evidence>
<keyword evidence="12" id="KW-0333">Golgi apparatus</keyword>
<dbReference type="Pfam" id="PF13896">
    <property type="entry name" value="Glyco_transf_49"/>
    <property type="match status" value="1"/>
</dbReference>
<evidence type="ECO:0000256" key="9">
    <source>
        <dbReference type="ARBA" id="ARBA00022723"/>
    </source>
</evidence>
<dbReference type="InterPro" id="IPR029044">
    <property type="entry name" value="Nucleotide-diphossugar_trans"/>
</dbReference>
<protein>
    <recommendedName>
        <fullName evidence="5">Beta-1,4-glucuronyltransferase 1</fullName>
    </recommendedName>
    <alternativeName>
        <fullName evidence="16">I-beta-1,3-N-acetylglucosaminyltransferase</fullName>
    </alternativeName>
    <alternativeName>
        <fullName evidence="19">N-acetyllactosaminide beta-1,3-N-acetylglucosaminyltransferase</fullName>
    </alternativeName>
    <alternativeName>
        <fullName evidence="17">Poly-N-acetyllactosamine extension enzyme</fullName>
    </alternativeName>
    <alternativeName>
        <fullName evidence="18">UDP-GlcNAc:betaGal beta-1,3-N-acetylglucosaminyltransferase 1</fullName>
    </alternativeName>
</protein>
<evidence type="ECO:0000256" key="15">
    <source>
        <dbReference type="ARBA" id="ARBA00023211"/>
    </source>
</evidence>
<evidence type="ECO:0000256" key="4">
    <source>
        <dbReference type="ARBA" id="ARBA00008539"/>
    </source>
</evidence>
<evidence type="ECO:0000256" key="13">
    <source>
        <dbReference type="ARBA" id="ARBA00023136"/>
    </source>
</evidence>
<organism evidence="21 22">
    <name type="scientific">Mytilus coruscus</name>
    <name type="common">Sea mussel</name>
    <dbReference type="NCBI Taxonomy" id="42192"/>
    <lineage>
        <taxon>Eukaryota</taxon>
        <taxon>Metazoa</taxon>
        <taxon>Spiralia</taxon>
        <taxon>Lophotrochozoa</taxon>
        <taxon>Mollusca</taxon>
        <taxon>Bivalvia</taxon>
        <taxon>Autobranchia</taxon>
        <taxon>Pteriomorphia</taxon>
        <taxon>Mytilida</taxon>
        <taxon>Mytiloidea</taxon>
        <taxon>Mytilidae</taxon>
        <taxon>Mytilinae</taxon>
        <taxon>Mytilus</taxon>
    </lineage>
</organism>
<dbReference type="OrthoDB" id="9974378at2759"/>
<evidence type="ECO:0000256" key="5">
    <source>
        <dbReference type="ARBA" id="ARBA00017962"/>
    </source>
</evidence>
<dbReference type="EMBL" id="CACVKT020004024">
    <property type="protein sequence ID" value="CAC5387705.1"/>
    <property type="molecule type" value="Genomic_DNA"/>
</dbReference>
<evidence type="ECO:0000256" key="7">
    <source>
        <dbReference type="ARBA" id="ARBA00022679"/>
    </source>
</evidence>
<dbReference type="Proteomes" id="UP000507470">
    <property type="component" value="Unassembled WGS sequence"/>
</dbReference>
<evidence type="ECO:0000256" key="18">
    <source>
        <dbReference type="ARBA" id="ARBA00032181"/>
    </source>
</evidence>
<dbReference type="PANTHER" id="PTHR46420">
    <property type="entry name" value="BETA-1,4-GLUCURONYLTRANSFERASE 1"/>
    <property type="match status" value="1"/>
</dbReference>
<keyword evidence="11" id="KW-1133">Transmembrane helix</keyword>
<dbReference type="PANTHER" id="PTHR46420:SF1">
    <property type="entry name" value="BETA-1,4-GLUCURONYLTRANSFERASE 1"/>
    <property type="match status" value="1"/>
</dbReference>
<comment type="pathway">
    <text evidence="3">Protein modification; protein glycosylation.</text>
</comment>
<dbReference type="GO" id="GO:0015020">
    <property type="term" value="F:glucuronosyltransferase activity"/>
    <property type="evidence" value="ECO:0007669"/>
    <property type="project" value="InterPro"/>
</dbReference>
<evidence type="ECO:0000256" key="12">
    <source>
        <dbReference type="ARBA" id="ARBA00023034"/>
    </source>
</evidence>
<dbReference type="Gene3D" id="3.90.550.10">
    <property type="entry name" value="Spore Coat Polysaccharide Biosynthesis Protein SpsA, Chain A"/>
    <property type="match status" value="1"/>
</dbReference>
<gene>
    <name evidence="21" type="ORF">MCOR_23003</name>
</gene>
<keyword evidence="9" id="KW-0479">Metal-binding</keyword>
<keyword evidence="13" id="KW-0472">Membrane</keyword>
<evidence type="ECO:0000256" key="16">
    <source>
        <dbReference type="ARBA" id="ARBA00030723"/>
    </source>
</evidence>
<evidence type="ECO:0000256" key="2">
    <source>
        <dbReference type="ARBA" id="ARBA00004323"/>
    </source>
</evidence>
<dbReference type="InterPro" id="IPR043189">
    <property type="entry name" value="B4GAT1"/>
</dbReference>
<evidence type="ECO:0000256" key="20">
    <source>
        <dbReference type="ARBA" id="ARBA00047852"/>
    </source>
</evidence>
<evidence type="ECO:0000256" key="8">
    <source>
        <dbReference type="ARBA" id="ARBA00022692"/>
    </source>
</evidence>
<comment type="cofactor">
    <cofactor evidence="1">
        <name>Mn(2+)</name>
        <dbReference type="ChEBI" id="CHEBI:29035"/>
    </cofactor>
</comment>
<dbReference type="GO" id="GO:0046872">
    <property type="term" value="F:metal ion binding"/>
    <property type="evidence" value="ECO:0007669"/>
    <property type="project" value="UniProtKB-KW"/>
</dbReference>
<proteinExistence type="inferred from homology"/>
<keyword evidence="8" id="KW-0812">Transmembrane</keyword>
<evidence type="ECO:0000256" key="6">
    <source>
        <dbReference type="ARBA" id="ARBA00022676"/>
    </source>
</evidence>
<evidence type="ECO:0000256" key="17">
    <source>
        <dbReference type="ARBA" id="ARBA00032175"/>
    </source>
</evidence>
<reference evidence="21 22" key="1">
    <citation type="submission" date="2020-06" db="EMBL/GenBank/DDBJ databases">
        <authorList>
            <person name="Li R."/>
            <person name="Bekaert M."/>
        </authorList>
    </citation>
    <scope>NUCLEOTIDE SEQUENCE [LARGE SCALE GENOMIC DNA]</scope>
    <source>
        <strain evidence="22">wild</strain>
    </source>
</reference>
<sequence>MILNKTTKQNTTIYFFSIMNWHRKSHSIPGFNYNSYSNLAHRHVEKHERLTLPNNQKNEGEHGKIRLLISKIENAHVLDSSGSYNIITDIFRHEDSSSTLQNDVTLVSQTSSNNLDDVIALSERWDGAISISVFTHFTDFQFTMDKLLHLHVCFPKIQNRVHFHLVYPLNNDIPLDKLKQNFVNSNCEISMKTFHNQNYEIEGIEYPHNLLRNTAVKFCKTSYVFLIDIDMLPNKYLRKEFNMFVQSFKNDSVVFVVPSFESKDDAAIPIDRTQLLRNWRLKKIRPFYFDVCRKCQRPTDYDQWQYLPDPSHLNVAYFVQRDDAYEPFYIAKKDFPLYDERFKQYGYNRISQVCEMNIAGYNFGVLNNAFLIHKGFKYRDSFHKNKEIENNRNRDLFQQFKRELRTKYPNSKRSC</sequence>
<keyword evidence="14" id="KW-0325">Glycoprotein</keyword>
<dbReference type="GO" id="GO:0000139">
    <property type="term" value="C:Golgi membrane"/>
    <property type="evidence" value="ECO:0007669"/>
    <property type="project" value="UniProtKB-SubCell"/>
</dbReference>
<evidence type="ECO:0000256" key="19">
    <source>
        <dbReference type="ARBA" id="ARBA00033291"/>
    </source>
</evidence>
<dbReference type="UniPathway" id="UPA00378"/>
<comment type="similarity">
    <text evidence="4">Belongs to the glycosyltransferase 49 family.</text>
</comment>
<evidence type="ECO:0000256" key="1">
    <source>
        <dbReference type="ARBA" id="ARBA00001936"/>
    </source>
</evidence>
<evidence type="ECO:0000256" key="11">
    <source>
        <dbReference type="ARBA" id="ARBA00022989"/>
    </source>
</evidence>
<name>A0A6J8BUM8_MYTCO</name>
<evidence type="ECO:0000313" key="22">
    <source>
        <dbReference type="Proteomes" id="UP000507470"/>
    </source>
</evidence>
<comment type="subcellular location">
    <subcellularLocation>
        <location evidence="2">Golgi apparatus membrane</location>
        <topology evidence="2">Single-pass type II membrane protein</topology>
    </subcellularLocation>
</comment>
<keyword evidence="15" id="KW-0464">Manganese</keyword>
<dbReference type="AlphaFoldDB" id="A0A6J8BUM8"/>
<evidence type="ECO:0000256" key="14">
    <source>
        <dbReference type="ARBA" id="ARBA00023180"/>
    </source>
</evidence>
<evidence type="ECO:0000256" key="3">
    <source>
        <dbReference type="ARBA" id="ARBA00004922"/>
    </source>
</evidence>
<evidence type="ECO:0000313" key="21">
    <source>
        <dbReference type="EMBL" id="CAC5387705.1"/>
    </source>
</evidence>
<dbReference type="GO" id="GO:0035269">
    <property type="term" value="P:protein O-linked glycosylation via mannose"/>
    <property type="evidence" value="ECO:0007669"/>
    <property type="project" value="TreeGrafter"/>
</dbReference>
<keyword evidence="7 21" id="KW-0808">Transferase</keyword>
<keyword evidence="6 21" id="KW-0328">Glycosyltransferase</keyword>
<keyword evidence="22" id="KW-1185">Reference proteome</keyword>
<comment type="catalytic activity">
    <reaction evidence="20">
        <text>3-O-[beta-D-Xyl-(1-&gt;4)-Rib-ol-P-Rib-ol-P-3-beta-D-GalNAc-(1-&gt;3)-beta-D-GlcNAc-(1-&gt;4)-(O-6-P-alpha-D-Man)]-Thr-[protein] + UDP-alpha-D-glucuronate = 3-O-[beta-D-GlcA-(1-&gt;3)-beta-D-Xyl-(1-&gt;4)-Rib-ol-P-Rib-ol-P-3-beta-D-GalNAc-(1-&gt;3)-beta-D-GlcNAc-(1-&gt;4)-(O-6-P-alpha-D-Man)]-Thr-[protein] + UDP + H(+)</text>
        <dbReference type="Rhea" id="RHEA:46860"/>
        <dbReference type="Rhea" id="RHEA-COMP:15023"/>
        <dbReference type="Rhea" id="RHEA-COMP:17482"/>
        <dbReference type="ChEBI" id="CHEBI:15378"/>
        <dbReference type="ChEBI" id="CHEBI:58052"/>
        <dbReference type="ChEBI" id="CHEBI:58223"/>
        <dbReference type="ChEBI" id="CHEBI:142405"/>
        <dbReference type="ChEBI" id="CHEBI:177336"/>
    </reaction>
</comment>
<accession>A0A6J8BUM8</accession>